<keyword evidence="4 6" id="KW-0472">Membrane</keyword>
<dbReference type="AlphaFoldDB" id="A0AAN9YK72"/>
<dbReference type="InterPro" id="IPR036259">
    <property type="entry name" value="MFS_trans_sf"/>
</dbReference>
<feature type="transmembrane region" description="Helical" evidence="6">
    <location>
        <begin position="317"/>
        <end position="338"/>
    </location>
</feature>
<dbReference type="InterPro" id="IPR051617">
    <property type="entry name" value="UNC-93-like_regulator"/>
</dbReference>
<evidence type="ECO:0000256" key="2">
    <source>
        <dbReference type="ARBA" id="ARBA00022692"/>
    </source>
</evidence>
<evidence type="ECO:0000313" key="8">
    <source>
        <dbReference type="Proteomes" id="UP001320245"/>
    </source>
</evidence>
<accession>A0AAN9YK72</accession>
<gene>
    <name evidence="7" type="ORF">SLS53_001413</name>
</gene>
<dbReference type="EMBL" id="JAJSPL020000003">
    <property type="protein sequence ID" value="KAK7748158.1"/>
    <property type="molecule type" value="Genomic_DNA"/>
</dbReference>
<proteinExistence type="predicted"/>
<evidence type="ECO:0000313" key="7">
    <source>
        <dbReference type="EMBL" id="KAK7748158.1"/>
    </source>
</evidence>
<dbReference type="Gene3D" id="1.20.1250.20">
    <property type="entry name" value="MFS general substrate transporter like domains"/>
    <property type="match status" value="1"/>
</dbReference>
<evidence type="ECO:0000256" key="1">
    <source>
        <dbReference type="ARBA" id="ARBA00004141"/>
    </source>
</evidence>
<dbReference type="Proteomes" id="UP001320245">
    <property type="component" value="Unassembled WGS sequence"/>
</dbReference>
<dbReference type="Pfam" id="PF05978">
    <property type="entry name" value="UNC-93"/>
    <property type="match status" value="1"/>
</dbReference>
<evidence type="ECO:0000256" key="4">
    <source>
        <dbReference type="ARBA" id="ARBA00023136"/>
    </source>
</evidence>
<feature type="transmembrane region" description="Helical" evidence="6">
    <location>
        <begin position="62"/>
        <end position="81"/>
    </location>
</feature>
<sequence length="505" mass="54422">MSGAKMVNLAAAKVGPVRYNSPWTQVTIVGFVTFCSVGMFSALSGLGAGGTEDTQLSDTANAVLYGCFAIAGFFAGSINVCRSSQALRSLHKDTNMLGPRLTLSIGTTGYALYIGSLWAFQVHGTRWFLILAGAILGCTAALFWAAQGSIMMSYPLEKDKGRSFSVFWTLFQLGTLVGAAIALGIEANSTLPGVSTGVYIAFLVIILTSIVTSWLLLPPHLVVRGDGTVVELEDAISPKQEFKELVRLLRDWRMIALFPMFFSSNYFYSYQGAITTALFNGRTRALVSLLTGLGSIIGSLIIGQMTDNLPFGRRKRALFATAFVIFFNCVIWACGLGFQVQFTRADSVVRGVAIPWDWTVGVAVGPIILMMAYYIADAMFQGLAYYTMSSITNEPFKLARMAGYYKGIQSAGAAVSFGMDAVKTAYLGEHLVSWLLLLLSLPLCAWVLWGVRDSNYDVEKVTHVEDVSDNAIEGVALPPGHLGGEHLHDSGVKTAPEVKEGAATD</sequence>
<feature type="transmembrane region" description="Helical" evidence="6">
    <location>
        <begin position="127"/>
        <end position="146"/>
    </location>
</feature>
<keyword evidence="8" id="KW-1185">Reference proteome</keyword>
<comment type="subcellular location">
    <subcellularLocation>
        <location evidence="1">Membrane</location>
        <topology evidence="1">Multi-pass membrane protein</topology>
    </subcellularLocation>
</comment>
<keyword evidence="2 6" id="KW-0812">Transmembrane</keyword>
<reference evidence="7 8" key="1">
    <citation type="journal article" date="2023" name="PLoS ONE">
        <title>Cytospora paraplurivora sp. nov. isolated from orchards with fruit tree decline syndrome in Ontario, Canada.</title>
        <authorList>
            <person name="Ilyukhin E."/>
            <person name="Nguyen H.D.T."/>
            <person name="Castle A.J."/>
            <person name="Ellouze W."/>
        </authorList>
    </citation>
    <scope>NUCLEOTIDE SEQUENCE [LARGE SCALE GENOMIC DNA]</scope>
    <source>
        <strain evidence="7 8">FDS-564</strain>
    </source>
</reference>
<protein>
    <submittedName>
        <fullName evidence="7">Uncharacterized protein</fullName>
    </submittedName>
</protein>
<feature type="transmembrane region" description="Helical" evidence="6">
    <location>
        <begin position="197"/>
        <end position="217"/>
    </location>
</feature>
<feature type="transmembrane region" description="Helical" evidence="6">
    <location>
        <begin position="166"/>
        <end position="185"/>
    </location>
</feature>
<dbReference type="PANTHER" id="PTHR23294:SF17">
    <property type="entry name" value="DUF895 DOMAIN MEMBRANE PROTEIN"/>
    <property type="match status" value="1"/>
</dbReference>
<feature type="transmembrane region" description="Helical" evidence="6">
    <location>
        <begin position="255"/>
        <end position="279"/>
    </location>
</feature>
<keyword evidence="3 6" id="KW-1133">Transmembrane helix</keyword>
<dbReference type="PANTHER" id="PTHR23294">
    <property type="entry name" value="ET TRANSLATION PRODUCT-RELATED"/>
    <property type="match status" value="1"/>
</dbReference>
<evidence type="ECO:0000256" key="6">
    <source>
        <dbReference type="SAM" id="Phobius"/>
    </source>
</evidence>
<dbReference type="GO" id="GO:0016020">
    <property type="term" value="C:membrane"/>
    <property type="evidence" value="ECO:0007669"/>
    <property type="project" value="UniProtKB-SubCell"/>
</dbReference>
<feature type="transmembrane region" description="Helical" evidence="6">
    <location>
        <begin position="28"/>
        <end position="50"/>
    </location>
</feature>
<feature type="transmembrane region" description="Helical" evidence="6">
    <location>
        <begin position="101"/>
        <end position="121"/>
    </location>
</feature>
<organism evidence="7 8">
    <name type="scientific">Cytospora paraplurivora</name>
    <dbReference type="NCBI Taxonomy" id="2898453"/>
    <lineage>
        <taxon>Eukaryota</taxon>
        <taxon>Fungi</taxon>
        <taxon>Dikarya</taxon>
        <taxon>Ascomycota</taxon>
        <taxon>Pezizomycotina</taxon>
        <taxon>Sordariomycetes</taxon>
        <taxon>Sordariomycetidae</taxon>
        <taxon>Diaporthales</taxon>
        <taxon>Cytosporaceae</taxon>
        <taxon>Cytospora</taxon>
    </lineage>
</organism>
<comment type="caution">
    <text evidence="7">The sequence shown here is derived from an EMBL/GenBank/DDBJ whole genome shotgun (WGS) entry which is preliminary data.</text>
</comment>
<feature type="transmembrane region" description="Helical" evidence="6">
    <location>
        <begin position="358"/>
        <end position="380"/>
    </location>
</feature>
<feature type="transmembrane region" description="Helical" evidence="6">
    <location>
        <begin position="285"/>
        <end position="305"/>
    </location>
</feature>
<feature type="transmembrane region" description="Helical" evidence="6">
    <location>
        <begin position="431"/>
        <end position="451"/>
    </location>
</feature>
<name>A0AAN9YK72_9PEZI</name>
<feature type="region of interest" description="Disordered" evidence="5">
    <location>
        <begin position="484"/>
        <end position="505"/>
    </location>
</feature>
<dbReference type="InterPro" id="IPR010291">
    <property type="entry name" value="Ion_channel_UNC-93"/>
</dbReference>
<evidence type="ECO:0000256" key="5">
    <source>
        <dbReference type="SAM" id="MobiDB-lite"/>
    </source>
</evidence>
<dbReference type="SUPFAM" id="SSF103473">
    <property type="entry name" value="MFS general substrate transporter"/>
    <property type="match status" value="1"/>
</dbReference>
<evidence type="ECO:0000256" key="3">
    <source>
        <dbReference type="ARBA" id="ARBA00022989"/>
    </source>
</evidence>